<evidence type="ECO:0000259" key="4">
    <source>
        <dbReference type="PROSITE" id="PS50987"/>
    </source>
</evidence>
<organism evidence="5 6">
    <name type="scientific">Streptomyces caeruleatus</name>
    <dbReference type="NCBI Taxonomy" id="661399"/>
    <lineage>
        <taxon>Bacteria</taxon>
        <taxon>Bacillati</taxon>
        <taxon>Actinomycetota</taxon>
        <taxon>Actinomycetes</taxon>
        <taxon>Kitasatosporales</taxon>
        <taxon>Streptomycetaceae</taxon>
        <taxon>Streptomyces</taxon>
    </lineage>
</organism>
<keyword evidence="3" id="KW-0804">Transcription</keyword>
<dbReference type="PROSITE" id="PS50987">
    <property type="entry name" value="HTH_ARSR_2"/>
    <property type="match status" value="1"/>
</dbReference>
<evidence type="ECO:0000256" key="3">
    <source>
        <dbReference type="ARBA" id="ARBA00023163"/>
    </source>
</evidence>
<dbReference type="InterPro" id="IPR036390">
    <property type="entry name" value="WH_DNA-bd_sf"/>
</dbReference>
<dbReference type="Proteomes" id="UP000053429">
    <property type="component" value="Unassembled WGS sequence"/>
</dbReference>
<dbReference type="GO" id="GO:0003700">
    <property type="term" value="F:DNA-binding transcription factor activity"/>
    <property type="evidence" value="ECO:0007669"/>
    <property type="project" value="InterPro"/>
</dbReference>
<dbReference type="PANTHER" id="PTHR43132">
    <property type="entry name" value="ARSENICAL RESISTANCE OPERON REPRESSOR ARSR-RELATED"/>
    <property type="match status" value="1"/>
</dbReference>
<dbReference type="AlphaFoldDB" id="A0A117RIU8"/>
<dbReference type="InterPro" id="IPR011991">
    <property type="entry name" value="ArsR-like_HTH"/>
</dbReference>
<dbReference type="Pfam" id="PF12840">
    <property type="entry name" value="HTH_20"/>
    <property type="match status" value="1"/>
</dbReference>
<dbReference type="PRINTS" id="PR00778">
    <property type="entry name" value="HTHARSR"/>
</dbReference>
<evidence type="ECO:0000313" key="6">
    <source>
        <dbReference type="Proteomes" id="UP000053429"/>
    </source>
</evidence>
<gene>
    <name evidence="5" type="ORF">AQJ67_39150</name>
</gene>
<sequence length="337" mass="35682">MVVRIHLTDDDLAGIRLAQAPDPMWEALLSMHMLQTNTGSAVFGGWRSRVRRELPTAVRPLLRLAPPVGYSADFLTPAAGAGGLDAGLGALLSTPTQRLRGDMVELSRAGRRLPSWARPLADGDKAAVVHLARAFRAYFATALAPWWGPVRARFDAERAAHGRHLADGDLGALLGALHPGLVWRRPVLEVTGLGATDRDVRLDGRGLLVLPSYFCWRKPTLLKDPALPCVVVYPMTHETVLSGGVGGSTGGLRSLNALLGRTRAGILETVADHGVTTTELAHDTGVSPATASHHVGILRRAGLVSTCKAGKAVLHTVTPLGMSLLDGDSAPPVRRSA</sequence>
<name>A0A117RIU8_9ACTN</name>
<keyword evidence="6" id="KW-1185">Reference proteome</keyword>
<dbReference type="PANTHER" id="PTHR43132:SF8">
    <property type="entry name" value="HTH-TYPE TRANSCRIPTIONAL REGULATOR KMTR"/>
    <property type="match status" value="1"/>
</dbReference>
<dbReference type="RefSeq" id="WP_062724257.1">
    <property type="nucleotide sequence ID" value="NZ_KQ948942.1"/>
</dbReference>
<dbReference type="Gene3D" id="1.10.10.10">
    <property type="entry name" value="Winged helix-like DNA-binding domain superfamily/Winged helix DNA-binding domain"/>
    <property type="match status" value="1"/>
</dbReference>
<keyword evidence="1" id="KW-0805">Transcription regulation</keyword>
<proteinExistence type="predicted"/>
<dbReference type="OrthoDB" id="3808065at2"/>
<dbReference type="InterPro" id="IPR001845">
    <property type="entry name" value="HTH_ArsR_DNA-bd_dom"/>
</dbReference>
<dbReference type="SUPFAM" id="SSF46785">
    <property type="entry name" value="Winged helix' DNA-binding domain"/>
    <property type="match status" value="1"/>
</dbReference>
<accession>A0A117RIU8</accession>
<dbReference type="GO" id="GO:0003677">
    <property type="term" value="F:DNA binding"/>
    <property type="evidence" value="ECO:0007669"/>
    <property type="project" value="UniProtKB-KW"/>
</dbReference>
<reference evidence="5 6" key="1">
    <citation type="submission" date="2015-10" db="EMBL/GenBank/DDBJ databases">
        <title>Draft genome sequence of Streptomyces caeruleatus NRRL B-24802, type strain for the species Streptomyces caeruleatus.</title>
        <authorList>
            <person name="Ruckert C."/>
            <person name="Winkler A."/>
            <person name="Kalinowski J."/>
            <person name="Kampfer P."/>
            <person name="Glaeser S."/>
        </authorList>
    </citation>
    <scope>NUCLEOTIDE SEQUENCE [LARGE SCALE GENOMIC DNA]</scope>
    <source>
        <strain evidence="5 6">NRRL B-24802</strain>
    </source>
</reference>
<feature type="domain" description="HTH arsR-type" evidence="4">
    <location>
        <begin position="245"/>
        <end position="337"/>
    </location>
</feature>
<dbReference type="InterPro" id="IPR051011">
    <property type="entry name" value="Metal_resp_trans_reg"/>
</dbReference>
<dbReference type="EMBL" id="LMWY01000056">
    <property type="protein sequence ID" value="KUN93210.1"/>
    <property type="molecule type" value="Genomic_DNA"/>
</dbReference>
<dbReference type="CDD" id="cd00090">
    <property type="entry name" value="HTH_ARSR"/>
    <property type="match status" value="1"/>
</dbReference>
<dbReference type="STRING" id="661399.AQJ67_39150"/>
<evidence type="ECO:0000256" key="2">
    <source>
        <dbReference type="ARBA" id="ARBA00023125"/>
    </source>
</evidence>
<dbReference type="SMART" id="SM00418">
    <property type="entry name" value="HTH_ARSR"/>
    <property type="match status" value="1"/>
</dbReference>
<keyword evidence="2" id="KW-0238">DNA-binding</keyword>
<dbReference type="InterPro" id="IPR036388">
    <property type="entry name" value="WH-like_DNA-bd_sf"/>
</dbReference>
<evidence type="ECO:0000256" key="1">
    <source>
        <dbReference type="ARBA" id="ARBA00023015"/>
    </source>
</evidence>
<protein>
    <recommendedName>
        <fullName evidence="4">HTH arsR-type domain-containing protein</fullName>
    </recommendedName>
</protein>
<comment type="caution">
    <text evidence="5">The sequence shown here is derived from an EMBL/GenBank/DDBJ whole genome shotgun (WGS) entry which is preliminary data.</text>
</comment>
<evidence type="ECO:0000313" key="5">
    <source>
        <dbReference type="EMBL" id="KUN93210.1"/>
    </source>
</evidence>